<gene>
    <name evidence="15" type="ordered locus">Gobs_3585</name>
</gene>
<keyword evidence="9" id="KW-0406">Ion transport</keyword>
<feature type="transmembrane region" description="Helical" evidence="14">
    <location>
        <begin position="159"/>
        <end position="183"/>
    </location>
</feature>
<dbReference type="OrthoDB" id="7626281at2"/>
<feature type="transmembrane region" description="Helical" evidence="14">
    <location>
        <begin position="91"/>
        <end position="115"/>
    </location>
</feature>
<evidence type="ECO:0000256" key="1">
    <source>
        <dbReference type="ARBA" id="ARBA00004141"/>
    </source>
</evidence>
<evidence type="ECO:0000256" key="13">
    <source>
        <dbReference type="SAM" id="MobiDB-lite"/>
    </source>
</evidence>
<evidence type="ECO:0000256" key="8">
    <source>
        <dbReference type="ARBA" id="ARBA00022989"/>
    </source>
</evidence>
<evidence type="ECO:0000256" key="14">
    <source>
        <dbReference type="SAM" id="Phobius"/>
    </source>
</evidence>
<dbReference type="HOGENOM" id="CLU_090238_3_0_11"/>
<evidence type="ECO:0000256" key="12">
    <source>
        <dbReference type="ARBA" id="ARBA00034430"/>
    </source>
</evidence>
<comment type="catalytic activity">
    <reaction evidence="12">
        <text>K(+)(in) = K(+)(out)</text>
        <dbReference type="Rhea" id="RHEA:29463"/>
        <dbReference type="ChEBI" id="CHEBI:29103"/>
    </reaction>
</comment>
<dbReference type="KEGG" id="gob:Gobs_3585"/>
<evidence type="ECO:0008006" key="17">
    <source>
        <dbReference type="Google" id="ProtNLM"/>
    </source>
</evidence>
<dbReference type="GO" id="GO:0016020">
    <property type="term" value="C:membrane"/>
    <property type="evidence" value="ECO:0007669"/>
    <property type="project" value="UniProtKB-SubCell"/>
</dbReference>
<keyword evidence="7" id="KW-0630">Potassium</keyword>
<keyword evidence="3" id="KW-0813">Transport</keyword>
<evidence type="ECO:0000256" key="7">
    <source>
        <dbReference type="ARBA" id="ARBA00022958"/>
    </source>
</evidence>
<organism evidence="15 16">
    <name type="scientific">Geodermatophilus obscurus (strain ATCC 25078 / DSM 43160 / JCM 3152 / CCUG 61914 / KCC A-0152 / KCTC 9177 / NBRC 13315 / NRRL B-3577 / G-20)</name>
    <dbReference type="NCBI Taxonomy" id="526225"/>
    <lineage>
        <taxon>Bacteria</taxon>
        <taxon>Bacillati</taxon>
        <taxon>Actinomycetota</taxon>
        <taxon>Actinomycetes</taxon>
        <taxon>Geodermatophilales</taxon>
        <taxon>Geodermatophilaceae</taxon>
        <taxon>Geodermatophilus</taxon>
    </lineage>
</organism>
<name>D2SBR5_GEOOG</name>
<dbReference type="InterPro" id="IPR010617">
    <property type="entry name" value="TMEM175-like"/>
</dbReference>
<evidence type="ECO:0000256" key="9">
    <source>
        <dbReference type="ARBA" id="ARBA00023065"/>
    </source>
</evidence>
<feature type="transmembrane region" description="Helical" evidence="14">
    <location>
        <begin position="127"/>
        <end position="147"/>
    </location>
</feature>
<dbReference type="Proteomes" id="UP000001382">
    <property type="component" value="Chromosome"/>
</dbReference>
<comment type="similarity">
    <text evidence="2">Belongs to the TMEM175 family.</text>
</comment>
<dbReference type="GO" id="GO:0015252">
    <property type="term" value="F:proton channel activity"/>
    <property type="evidence" value="ECO:0007669"/>
    <property type="project" value="InterPro"/>
</dbReference>
<accession>D2SBR5</accession>
<evidence type="ECO:0000313" key="15">
    <source>
        <dbReference type="EMBL" id="ADB76172.1"/>
    </source>
</evidence>
<keyword evidence="16" id="KW-1185">Reference proteome</keyword>
<evidence type="ECO:0000313" key="16">
    <source>
        <dbReference type="Proteomes" id="UP000001382"/>
    </source>
</evidence>
<sequence>MTGGTPSRRTARRDEAPRPGPPHPPPSGANCDPAGVASLQPNPGAPRFARETSEFDRALAFFDGTYAVALTLLVTTLDAKDTPEAWTDPAALWAAYGSEILAFLLAFTIVALYWRANHAFVGGLHHLSGRFITVNLVVLVFVVLLPFSTDALGQYREPLTTAVFAGNVAVISSTEAVMFLVAWRDGLMNEPPSPRRIRLLLVPQLVPPAVFLASIPVAYLASSAAARLSWLALVVLNPVVGVLVQRRAPMV</sequence>
<dbReference type="AlphaFoldDB" id="D2SBR5"/>
<comment type="subcellular location">
    <subcellularLocation>
        <location evidence="1">Membrane</location>
        <topology evidence="1">Multi-pass membrane protein</topology>
    </subcellularLocation>
</comment>
<dbReference type="GO" id="GO:0005267">
    <property type="term" value="F:potassium channel activity"/>
    <property type="evidence" value="ECO:0007669"/>
    <property type="project" value="UniProtKB-KW"/>
</dbReference>
<evidence type="ECO:0000256" key="3">
    <source>
        <dbReference type="ARBA" id="ARBA00022448"/>
    </source>
</evidence>
<dbReference type="STRING" id="526225.Gobs_3585"/>
<evidence type="ECO:0000256" key="4">
    <source>
        <dbReference type="ARBA" id="ARBA00022538"/>
    </source>
</evidence>
<dbReference type="EMBL" id="CP001867">
    <property type="protein sequence ID" value="ADB76172.1"/>
    <property type="molecule type" value="Genomic_DNA"/>
</dbReference>
<keyword evidence="8 14" id="KW-1133">Transmembrane helix</keyword>
<keyword evidence="6" id="KW-0631">Potassium channel</keyword>
<dbReference type="PANTHER" id="PTHR31462">
    <property type="entry name" value="ENDOSOMAL/LYSOSOMAL POTASSIUM CHANNEL TMEM175"/>
    <property type="match status" value="1"/>
</dbReference>
<protein>
    <recommendedName>
        <fullName evidence="17">DUF1211 domain-containing protein</fullName>
    </recommendedName>
</protein>
<evidence type="ECO:0000256" key="10">
    <source>
        <dbReference type="ARBA" id="ARBA00023136"/>
    </source>
</evidence>
<feature type="region of interest" description="Disordered" evidence="13">
    <location>
        <begin position="1"/>
        <end position="47"/>
    </location>
</feature>
<proteinExistence type="inferred from homology"/>
<evidence type="ECO:0000256" key="6">
    <source>
        <dbReference type="ARBA" id="ARBA00022826"/>
    </source>
</evidence>
<feature type="compositionally biased region" description="Pro residues" evidence="13">
    <location>
        <begin position="18"/>
        <end position="27"/>
    </location>
</feature>
<reference evidence="15 16" key="1">
    <citation type="journal article" date="2010" name="Stand. Genomic Sci.">
        <title>Complete genome sequence of Geodermatophilus obscurus type strain (G-20).</title>
        <authorList>
            <person name="Ivanova N."/>
            <person name="Sikorski J."/>
            <person name="Jando M."/>
            <person name="Munk C."/>
            <person name="Lapidus A."/>
            <person name="Glavina Del Rio T."/>
            <person name="Copeland A."/>
            <person name="Tice H."/>
            <person name="Cheng J.-F."/>
            <person name="Lucas S."/>
            <person name="Chen F."/>
            <person name="Nolan M."/>
            <person name="Bruce D."/>
            <person name="Goodwin L."/>
            <person name="Pitluck S."/>
            <person name="Mavromatis K."/>
            <person name="Mikhailova N."/>
            <person name="Pati A."/>
            <person name="Chen A."/>
            <person name="Palaniappan K."/>
            <person name="Land M."/>
            <person name="Hauser L."/>
            <person name="Chang Y.-J."/>
            <person name="Jeffries C.D."/>
            <person name="Meincke L."/>
            <person name="Brettin T."/>
            <person name="Detter J.C."/>
            <person name="Detter J.C."/>
            <person name="Rohde M."/>
            <person name="Goeker M."/>
            <person name="Bristow J."/>
            <person name="Eisen J.A."/>
            <person name="Markowitz V."/>
            <person name="Hugenholtz P."/>
            <person name="Kyrpides N.C."/>
            <person name="Klenk H.-P."/>
        </authorList>
    </citation>
    <scope>NUCLEOTIDE SEQUENCE [LARGE SCALE GENOMIC DNA]</scope>
    <source>
        <strain evidence="16">ATCC 25078 / DSM 43160 / JCM 3152 / KCC A-0152 / KCTC 9177 / NBRC 13315 / NRRL B-3577 / G-20</strain>
    </source>
</reference>
<keyword evidence="11" id="KW-0407">Ion channel</keyword>
<keyword evidence="5 14" id="KW-0812">Transmembrane</keyword>
<feature type="transmembrane region" description="Helical" evidence="14">
    <location>
        <begin position="227"/>
        <end position="244"/>
    </location>
</feature>
<feature type="transmembrane region" description="Helical" evidence="14">
    <location>
        <begin position="199"/>
        <end position="221"/>
    </location>
</feature>
<dbReference type="eggNOG" id="COG3548">
    <property type="taxonomic scope" value="Bacteria"/>
</dbReference>
<feature type="transmembrane region" description="Helical" evidence="14">
    <location>
        <begin position="58"/>
        <end position="79"/>
    </location>
</feature>
<evidence type="ECO:0000256" key="2">
    <source>
        <dbReference type="ARBA" id="ARBA00006920"/>
    </source>
</evidence>
<keyword evidence="4" id="KW-0633">Potassium transport</keyword>
<evidence type="ECO:0000256" key="5">
    <source>
        <dbReference type="ARBA" id="ARBA00022692"/>
    </source>
</evidence>
<reference evidence="16" key="2">
    <citation type="submission" date="2010-01" db="EMBL/GenBank/DDBJ databases">
        <title>The complete genome of Geodermatophilus obscurus DSM 43160.</title>
        <authorList>
            <consortium name="US DOE Joint Genome Institute (JGI-PGF)"/>
            <person name="Lucas S."/>
            <person name="Copeland A."/>
            <person name="Lapidus A."/>
            <person name="Glavina del Rio T."/>
            <person name="Dalin E."/>
            <person name="Tice H."/>
            <person name="Bruce D."/>
            <person name="Goodwin L."/>
            <person name="Pitluck S."/>
            <person name="Kyrpides N."/>
            <person name="Mavromatis K."/>
            <person name="Ivanova N."/>
            <person name="Munk A.C."/>
            <person name="Brettin T."/>
            <person name="Detter J.C."/>
            <person name="Han C."/>
            <person name="Larimer F."/>
            <person name="Land M."/>
            <person name="Hauser L."/>
            <person name="Markowitz V."/>
            <person name="Cheng J.-F."/>
            <person name="Hugenholtz P."/>
            <person name="Woyke T."/>
            <person name="Wu D."/>
            <person name="Jando M."/>
            <person name="Schneider S."/>
            <person name="Klenk H.-P."/>
            <person name="Eisen J.A."/>
        </authorList>
    </citation>
    <scope>NUCLEOTIDE SEQUENCE [LARGE SCALE GENOMIC DNA]</scope>
    <source>
        <strain evidence="16">ATCC 25078 / DSM 43160 / JCM 3152 / KCC A-0152 / KCTC 9177 / NBRC 13315 / NRRL B-3577 / G-20</strain>
    </source>
</reference>
<keyword evidence="10 14" id="KW-0472">Membrane</keyword>
<evidence type="ECO:0000256" key="11">
    <source>
        <dbReference type="ARBA" id="ARBA00023303"/>
    </source>
</evidence>
<dbReference type="Pfam" id="PF06736">
    <property type="entry name" value="TMEM175"/>
    <property type="match status" value="1"/>
</dbReference>
<dbReference type="PANTHER" id="PTHR31462:SF5">
    <property type="entry name" value="ENDOSOMAL_LYSOSOMAL PROTON CHANNEL TMEM175"/>
    <property type="match status" value="1"/>
</dbReference>